<dbReference type="SUPFAM" id="SSF63817">
    <property type="entry name" value="Sortase"/>
    <property type="match status" value="1"/>
</dbReference>
<reference evidence="6 7" key="1">
    <citation type="journal article" date="2017" name="Front. Microbiol.">
        <title>Genomic Characterization of Dairy Associated Leuconostoc Species and Diversity of Leuconostocs in Undefined Mixed Mesophilic Starter Cultures.</title>
        <authorList>
            <person name="Frantzen C.A."/>
            <person name="Kot W."/>
            <person name="Pedersen T.B."/>
            <person name="Ardo Y.M."/>
            <person name="Broadbent J.R."/>
            <person name="Neve H."/>
            <person name="Hansen L.H."/>
            <person name="Dal Bello F."/>
            <person name="Ostlie H.M."/>
            <person name="Kleppen H.P."/>
            <person name="Vogensen F.K."/>
            <person name="Holo H."/>
        </authorList>
    </citation>
    <scope>NUCLEOTIDE SEQUENCE [LARGE SCALE GENOMIC DNA]</scope>
    <source>
        <strain evidence="6 7">LMGCF08</strain>
    </source>
</reference>
<evidence type="ECO:0000313" key="7">
    <source>
        <dbReference type="Proteomes" id="UP000192288"/>
    </source>
</evidence>
<dbReference type="Pfam" id="PF04203">
    <property type="entry name" value="Sortase"/>
    <property type="match status" value="1"/>
</dbReference>
<keyword evidence="2" id="KW-0378">Hydrolase</keyword>
<dbReference type="EMBL" id="MPLS01000002">
    <property type="protein sequence ID" value="ORI98601.1"/>
    <property type="molecule type" value="Genomic_DNA"/>
</dbReference>
<name>A0A1X0VFY1_LEUPS</name>
<dbReference type="InterPro" id="IPR042007">
    <property type="entry name" value="Sortase_A"/>
</dbReference>
<dbReference type="eggNOG" id="COG3764">
    <property type="taxonomic scope" value="Bacteria"/>
</dbReference>
<dbReference type="AlphaFoldDB" id="A0A1X0VFY1"/>
<feature type="transmembrane region" description="Helical" evidence="5">
    <location>
        <begin position="59"/>
        <end position="81"/>
    </location>
</feature>
<evidence type="ECO:0000256" key="4">
    <source>
        <dbReference type="PIRSR" id="PIRSR605754-1"/>
    </source>
</evidence>
<feature type="transmembrane region" description="Helical" evidence="5">
    <location>
        <begin position="25"/>
        <end position="47"/>
    </location>
</feature>
<evidence type="ECO:0000256" key="5">
    <source>
        <dbReference type="SAM" id="Phobius"/>
    </source>
</evidence>
<gene>
    <name evidence="6" type="ORF">BMR96_00935</name>
</gene>
<dbReference type="InterPro" id="IPR005754">
    <property type="entry name" value="Sortase"/>
</dbReference>
<comment type="caution">
    <text evidence="6">The sequence shown here is derived from an EMBL/GenBank/DDBJ whole genome shotgun (WGS) entry which is preliminary data.</text>
</comment>
<evidence type="ECO:0000256" key="3">
    <source>
        <dbReference type="ARBA" id="ARBA00022807"/>
    </source>
</evidence>
<keyword evidence="1" id="KW-0645">Protease</keyword>
<dbReference type="Gene3D" id="2.40.260.10">
    <property type="entry name" value="Sortase"/>
    <property type="match status" value="1"/>
</dbReference>
<dbReference type="InterPro" id="IPR023365">
    <property type="entry name" value="Sortase_dom-sf"/>
</dbReference>
<dbReference type="GO" id="GO:0008234">
    <property type="term" value="F:cysteine-type peptidase activity"/>
    <property type="evidence" value="ECO:0007669"/>
    <property type="project" value="UniProtKB-KW"/>
</dbReference>
<organism evidence="6 7">
    <name type="scientific">Leuconostoc pseudomesenteroides</name>
    <dbReference type="NCBI Taxonomy" id="33968"/>
    <lineage>
        <taxon>Bacteria</taxon>
        <taxon>Bacillati</taxon>
        <taxon>Bacillota</taxon>
        <taxon>Bacilli</taxon>
        <taxon>Lactobacillales</taxon>
        <taxon>Lactobacillaceae</taxon>
        <taxon>Leuconostoc</taxon>
    </lineage>
</organism>
<dbReference type="STRING" id="33968.BMS77_02470"/>
<sequence length="330" mass="36215">MIILPNNLAATLNDSQVPHQLAHQIATYVAVFVVAFLLVAICRLLITRLRHHKFKPRQLIYDGLIGACIILLAYLGGTYVYQQNILGVKTAILKPVQHHERQVADKKASSSTVSRATIRKMVMRNAAKGFEKQGFVSIPSRNILLPIYNDAYSDAGLNLGADYANRSSQDPDGTKVPVMGQGNYGLAAHNFNDGVTGFSGLQQVINQNAPYLTNGQLKGSSWLNGTSVLLANNKGLYQYEITGQDAVKNTDVSVLDPTKNAQLTIISCLFPSTQYRIITHADLKHTYTWKNAPQSVVSRFNLQVYNTNARVSWWNPGVEEGANGDQGGTK</sequence>
<keyword evidence="5" id="KW-0812">Transmembrane</keyword>
<dbReference type="RefSeq" id="WP_004915987.1">
    <property type="nucleotide sequence ID" value="NZ_MPLS01000002.1"/>
</dbReference>
<evidence type="ECO:0000313" key="6">
    <source>
        <dbReference type="EMBL" id="ORI98601.1"/>
    </source>
</evidence>
<accession>A0A1X0VFY1</accession>
<proteinExistence type="predicted"/>
<keyword evidence="5" id="KW-1133">Transmembrane helix</keyword>
<dbReference type="GO" id="GO:0006508">
    <property type="term" value="P:proteolysis"/>
    <property type="evidence" value="ECO:0007669"/>
    <property type="project" value="UniProtKB-KW"/>
</dbReference>
<feature type="active site" description="Proton donor/acceptor" evidence="4">
    <location>
        <position position="189"/>
    </location>
</feature>
<evidence type="ECO:0000256" key="2">
    <source>
        <dbReference type="ARBA" id="ARBA00022801"/>
    </source>
</evidence>
<feature type="active site" description="Acyl-thioester intermediate" evidence="4">
    <location>
        <position position="268"/>
    </location>
</feature>
<keyword evidence="5" id="KW-0472">Membrane</keyword>
<dbReference type="Proteomes" id="UP000192288">
    <property type="component" value="Unassembled WGS sequence"/>
</dbReference>
<protein>
    <submittedName>
        <fullName evidence="6">Sortase</fullName>
    </submittedName>
</protein>
<evidence type="ECO:0000256" key="1">
    <source>
        <dbReference type="ARBA" id="ARBA00022670"/>
    </source>
</evidence>
<dbReference type="CDD" id="cd06165">
    <property type="entry name" value="Sortase_A"/>
    <property type="match status" value="1"/>
</dbReference>
<keyword evidence="3" id="KW-0788">Thiol protease</keyword>